<keyword evidence="2 7" id="KW-0689">Ribosomal protein</keyword>
<gene>
    <name evidence="7" type="ORF">A3Q56_02616</name>
</gene>
<dbReference type="InterPro" id="IPR036227">
    <property type="entry name" value="Ribosomal_uL15/eL18_sf"/>
</dbReference>
<protein>
    <recommendedName>
        <fullName evidence="4">Large ribosomal subunit protein uL15m</fullName>
    </recommendedName>
    <alternativeName>
        <fullName evidence="5">39S ribosomal protein L15, mitochondrial</fullName>
    </alternativeName>
</protein>
<evidence type="ECO:0000256" key="1">
    <source>
        <dbReference type="ARBA" id="ARBA00007320"/>
    </source>
</evidence>
<sequence>MSDQAIRKSIELLKKLPRVCLGNIKPLKGTLKNKRVCRGKAAFSKQSKAWHTDGRQMFPVGVTSIDKNPFYMVNPKEDYYKNFFLRKQYYPVSLLSLQRMIDLGLLDPTKTIDFTDLCNTKIINIDPDKNFYGINLVDEGCDIFQSKINIEVQYADELSIAAIEKQGGIISTKYYNKECVEAMENPPRFFERGVPIPRCKLPTSDIADYYCDPSNRGYLASENELSDARIKTCQKFGYLLENYHLNYTQNKKELELDDKDYIKKICLKNINQNDEINKLMKLKKGVRQIWYGLQPGWIVDFVSKCILKPTDEQLKMYYNKE</sequence>
<evidence type="ECO:0000313" key="8">
    <source>
        <dbReference type="Proteomes" id="UP000078046"/>
    </source>
</evidence>
<dbReference type="Proteomes" id="UP000078046">
    <property type="component" value="Unassembled WGS sequence"/>
</dbReference>
<dbReference type="GO" id="GO:0003735">
    <property type="term" value="F:structural constituent of ribosome"/>
    <property type="evidence" value="ECO:0007669"/>
    <property type="project" value="InterPro"/>
</dbReference>
<keyword evidence="3" id="KW-0687">Ribonucleoprotein</keyword>
<feature type="domain" description="Large ribosomal subunit protein uL15/eL18" evidence="6">
    <location>
        <begin position="91"/>
        <end position="169"/>
    </location>
</feature>
<keyword evidence="8" id="KW-1185">Reference proteome</keyword>
<evidence type="ECO:0000256" key="5">
    <source>
        <dbReference type="ARBA" id="ARBA00035423"/>
    </source>
</evidence>
<organism evidence="7 8">
    <name type="scientific">Intoshia linei</name>
    <dbReference type="NCBI Taxonomy" id="1819745"/>
    <lineage>
        <taxon>Eukaryota</taxon>
        <taxon>Metazoa</taxon>
        <taxon>Spiralia</taxon>
        <taxon>Lophotrochozoa</taxon>
        <taxon>Mesozoa</taxon>
        <taxon>Orthonectida</taxon>
        <taxon>Rhopaluridae</taxon>
        <taxon>Intoshia</taxon>
    </lineage>
</organism>
<evidence type="ECO:0000256" key="4">
    <source>
        <dbReference type="ARBA" id="ARBA00035299"/>
    </source>
</evidence>
<name>A0A177B5V8_9BILA</name>
<reference evidence="7 8" key="1">
    <citation type="submission" date="2016-04" db="EMBL/GenBank/DDBJ databases">
        <title>The genome of Intoshia linei affirms orthonectids as highly simplified spiralians.</title>
        <authorList>
            <person name="Mikhailov K.V."/>
            <person name="Slusarev G.S."/>
            <person name="Nikitin M.A."/>
            <person name="Logacheva M.D."/>
            <person name="Penin A."/>
            <person name="Aleoshin V."/>
            <person name="Panchin Y.V."/>
        </authorList>
    </citation>
    <scope>NUCLEOTIDE SEQUENCE [LARGE SCALE GENOMIC DNA]</scope>
    <source>
        <strain evidence="7">Intl2013</strain>
        <tissue evidence="7">Whole animal</tissue>
    </source>
</reference>
<proteinExistence type="inferred from homology"/>
<dbReference type="InterPro" id="IPR021131">
    <property type="entry name" value="Ribosomal_uL15/eL18"/>
</dbReference>
<dbReference type="PANTHER" id="PTHR12934:SF11">
    <property type="entry name" value="LARGE RIBOSOMAL SUBUNIT PROTEIN UL15M"/>
    <property type="match status" value="1"/>
</dbReference>
<dbReference type="AlphaFoldDB" id="A0A177B5V8"/>
<evidence type="ECO:0000313" key="7">
    <source>
        <dbReference type="EMBL" id="OAF69636.1"/>
    </source>
</evidence>
<dbReference type="InterPro" id="IPR005749">
    <property type="entry name" value="Ribosomal_uL15_bac-type"/>
</dbReference>
<dbReference type="GO" id="GO:0005762">
    <property type="term" value="C:mitochondrial large ribosomal subunit"/>
    <property type="evidence" value="ECO:0007669"/>
    <property type="project" value="TreeGrafter"/>
</dbReference>
<dbReference type="OrthoDB" id="361383at2759"/>
<dbReference type="EMBL" id="LWCA01000251">
    <property type="protein sequence ID" value="OAF69636.1"/>
    <property type="molecule type" value="Genomic_DNA"/>
</dbReference>
<evidence type="ECO:0000256" key="3">
    <source>
        <dbReference type="ARBA" id="ARBA00023274"/>
    </source>
</evidence>
<comment type="caution">
    <text evidence="7">The sequence shown here is derived from an EMBL/GenBank/DDBJ whole genome shotgun (WGS) entry which is preliminary data.</text>
</comment>
<dbReference type="Pfam" id="PF00828">
    <property type="entry name" value="Ribosomal_L27A"/>
    <property type="match status" value="1"/>
</dbReference>
<accession>A0A177B5V8</accession>
<dbReference type="SUPFAM" id="SSF52080">
    <property type="entry name" value="Ribosomal proteins L15p and L18e"/>
    <property type="match status" value="1"/>
</dbReference>
<dbReference type="PANTHER" id="PTHR12934">
    <property type="entry name" value="50S RIBOSOMAL PROTEIN L15"/>
    <property type="match status" value="1"/>
</dbReference>
<evidence type="ECO:0000259" key="6">
    <source>
        <dbReference type="Pfam" id="PF00828"/>
    </source>
</evidence>
<dbReference type="GO" id="GO:0006412">
    <property type="term" value="P:translation"/>
    <property type="evidence" value="ECO:0007669"/>
    <property type="project" value="InterPro"/>
</dbReference>
<comment type="similarity">
    <text evidence="1">Belongs to the universal ribosomal protein uL15 family.</text>
</comment>
<evidence type="ECO:0000256" key="2">
    <source>
        <dbReference type="ARBA" id="ARBA00022980"/>
    </source>
</evidence>